<feature type="non-terminal residue" evidence="5">
    <location>
        <position position="1"/>
    </location>
</feature>
<dbReference type="Gene3D" id="3.30.300.30">
    <property type="match status" value="1"/>
</dbReference>
<evidence type="ECO:0000256" key="2">
    <source>
        <dbReference type="ARBA" id="ARBA00022553"/>
    </source>
</evidence>
<feature type="compositionally biased region" description="Basic and acidic residues" evidence="3">
    <location>
        <begin position="341"/>
        <end position="361"/>
    </location>
</feature>
<proteinExistence type="predicted"/>
<keyword evidence="6" id="KW-1185">Reference proteome</keyword>
<accession>A0A7Y4NTN1</accession>
<evidence type="ECO:0000256" key="1">
    <source>
        <dbReference type="ARBA" id="ARBA00022450"/>
    </source>
</evidence>
<dbReference type="GO" id="GO:0072330">
    <property type="term" value="P:monocarboxylic acid biosynthetic process"/>
    <property type="evidence" value="ECO:0007669"/>
    <property type="project" value="UniProtKB-ARBA"/>
</dbReference>
<dbReference type="Pfam" id="PF13193">
    <property type="entry name" value="AMP-binding_C"/>
    <property type="match status" value="1"/>
</dbReference>
<organism evidence="5 6">
    <name type="scientific">Corallococcus exercitus</name>
    <dbReference type="NCBI Taxonomy" id="2316736"/>
    <lineage>
        <taxon>Bacteria</taxon>
        <taxon>Pseudomonadati</taxon>
        <taxon>Myxococcota</taxon>
        <taxon>Myxococcia</taxon>
        <taxon>Myxococcales</taxon>
        <taxon>Cystobacterineae</taxon>
        <taxon>Myxococcaceae</taxon>
        <taxon>Corallococcus</taxon>
    </lineage>
</organism>
<dbReference type="Gene3D" id="3.40.50.12780">
    <property type="entry name" value="N-terminal domain of ligase-like"/>
    <property type="match status" value="1"/>
</dbReference>
<comment type="caution">
    <text evidence="5">The sequence shown here is derived from an EMBL/GenBank/DDBJ whole genome shotgun (WGS) entry which is preliminary data.</text>
</comment>
<dbReference type="InterPro" id="IPR020806">
    <property type="entry name" value="PKS_PP-bd"/>
</dbReference>
<dbReference type="FunFam" id="1.10.1200.10:FF:000016">
    <property type="entry name" value="Non-ribosomal peptide synthase"/>
    <property type="match status" value="1"/>
</dbReference>
<dbReference type="InterPro" id="IPR009081">
    <property type="entry name" value="PP-bd_ACP"/>
</dbReference>
<dbReference type="Pfam" id="PF00501">
    <property type="entry name" value="AMP-binding"/>
    <property type="match status" value="1"/>
</dbReference>
<evidence type="ECO:0000313" key="6">
    <source>
        <dbReference type="Proteomes" id="UP000563426"/>
    </source>
</evidence>
<dbReference type="PANTHER" id="PTHR45527:SF1">
    <property type="entry name" value="FATTY ACID SYNTHASE"/>
    <property type="match status" value="1"/>
</dbReference>
<dbReference type="Pfam" id="PF00550">
    <property type="entry name" value="PP-binding"/>
    <property type="match status" value="1"/>
</dbReference>
<dbReference type="PANTHER" id="PTHR45527">
    <property type="entry name" value="NONRIBOSOMAL PEPTIDE SYNTHETASE"/>
    <property type="match status" value="1"/>
</dbReference>
<gene>
    <name evidence="5" type="ORF">HMI49_19880</name>
</gene>
<dbReference type="InterPro" id="IPR045851">
    <property type="entry name" value="AMP-bd_C_sf"/>
</dbReference>
<dbReference type="FunFam" id="3.30.300.30:FF:000010">
    <property type="entry name" value="Enterobactin synthetase component F"/>
    <property type="match status" value="1"/>
</dbReference>
<dbReference type="SUPFAM" id="SSF56801">
    <property type="entry name" value="Acetyl-CoA synthetase-like"/>
    <property type="match status" value="1"/>
</dbReference>
<dbReference type="InterPro" id="IPR025110">
    <property type="entry name" value="AMP-bd_C"/>
</dbReference>
<dbReference type="InterPro" id="IPR000873">
    <property type="entry name" value="AMP-dep_synth/lig_dom"/>
</dbReference>
<dbReference type="InterPro" id="IPR036736">
    <property type="entry name" value="ACP-like_sf"/>
</dbReference>
<dbReference type="AlphaFoldDB" id="A0A7Y4NTN1"/>
<dbReference type="InterPro" id="IPR042099">
    <property type="entry name" value="ANL_N_sf"/>
</dbReference>
<reference evidence="5 6" key="1">
    <citation type="submission" date="2020-05" db="EMBL/GenBank/DDBJ databases">
        <authorList>
            <person name="Whitworth D."/>
        </authorList>
    </citation>
    <scope>NUCLEOTIDE SEQUENCE [LARGE SCALE GENOMIC DNA]</scope>
    <source>
        <strain evidence="5 6">AB043B</strain>
    </source>
</reference>
<dbReference type="GO" id="GO:0005737">
    <property type="term" value="C:cytoplasm"/>
    <property type="evidence" value="ECO:0007669"/>
    <property type="project" value="TreeGrafter"/>
</dbReference>
<evidence type="ECO:0000259" key="4">
    <source>
        <dbReference type="PROSITE" id="PS50075"/>
    </source>
</evidence>
<feature type="region of interest" description="Disordered" evidence="3">
    <location>
        <begin position="332"/>
        <end position="369"/>
    </location>
</feature>
<protein>
    <submittedName>
        <fullName evidence="5">Non-ribosomal peptide synthetase</fullName>
    </submittedName>
</protein>
<dbReference type="GO" id="GO:0044550">
    <property type="term" value="P:secondary metabolite biosynthetic process"/>
    <property type="evidence" value="ECO:0007669"/>
    <property type="project" value="TreeGrafter"/>
</dbReference>
<dbReference type="Gene3D" id="1.10.1200.10">
    <property type="entry name" value="ACP-like"/>
    <property type="match status" value="1"/>
</dbReference>
<dbReference type="SUPFAM" id="SSF47336">
    <property type="entry name" value="ACP-like"/>
    <property type="match status" value="1"/>
</dbReference>
<dbReference type="Proteomes" id="UP000563426">
    <property type="component" value="Unassembled WGS sequence"/>
</dbReference>
<feature type="domain" description="Carrier" evidence="4">
    <location>
        <begin position="259"/>
        <end position="334"/>
    </location>
</feature>
<dbReference type="SMART" id="SM00823">
    <property type="entry name" value="PKS_PP"/>
    <property type="match status" value="1"/>
</dbReference>
<keyword evidence="2" id="KW-0597">Phosphoprotein</keyword>
<dbReference type="GO" id="GO:0031177">
    <property type="term" value="F:phosphopantetheine binding"/>
    <property type="evidence" value="ECO:0007669"/>
    <property type="project" value="InterPro"/>
</dbReference>
<dbReference type="GO" id="GO:0043041">
    <property type="term" value="P:amino acid activation for nonribosomal peptide biosynthetic process"/>
    <property type="evidence" value="ECO:0007669"/>
    <property type="project" value="TreeGrafter"/>
</dbReference>
<name>A0A7Y4NTN1_9BACT</name>
<dbReference type="EMBL" id="JABFJV010000111">
    <property type="protein sequence ID" value="NOK35468.1"/>
    <property type="molecule type" value="Genomic_DNA"/>
</dbReference>
<evidence type="ECO:0000256" key="3">
    <source>
        <dbReference type="SAM" id="MobiDB-lite"/>
    </source>
</evidence>
<keyword evidence="1" id="KW-0596">Phosphopantetheine</keyword>
<sequence length="369" mass="40418">SVLAQLDPSGLDSLRTVISAGEALPAAVASRWAHPQRLLLNAYGPTEVTVCASIESRLIPSHPTIGAPFPNVRLFVLDSLLRPVPVGLPGELFVSGPGVARGYLGQPSLTAERFLPHPFASSPGERIYRTGDRVRWLPSGRLEFLGRLDSQVKLRGFRIEPSEVSSLLRDHASVLDAFTLLREDSPSHLRLVSYVVSREPGHDPAALRTFLRERMPEYMVPAAFMFLDALPLTASGKVDTRALPAPDETHVGGGQGYVEPQGELERTLAALWCELLGLKRVGRHERFFDVGGNSLLIVRVQERLQTALGLQVSLPVLFQYPTLAGLAEHLSQAGGGARLESSQERGEGRKERMDQQREQRLARRKKGSA</sequence>
<evidence type="ECO:0000313" key="5">
    <source>
        <dbReference type="EMBL" id="NOK35468.1"/>
    </source>
</evidence>
<dbReference type="FunFam" id="2.30.38.10:FF:000001">
    <property type="entry name" value="Non-ribosomal peptide synthetase PvdI"/>
    <property type="match status" value="1"/>
</dbReference>
<dbReference type="PROSITE" id="PS50075">
    <property type="entry name" value="CARRIER"/>
    <property type="match status" value="1"/>
</dbReference>
<dbReference type="RefSeq" id="WP_171436192.1">
    <property type="nucleotide sequence ID" value="NZ_JABFJV010000111.1"/>
</dbReference>